<dbReference type="InterPro" id="IPR029063">
    <property type="entry name" value="SAM-dependent_MTases_sf"/>
</dbReference>
<evidence type="ECO:0000256" key="1">
    <source>
        <dbReference type="ARBA" id="ARBA00004173"/>
    </source>
</evidence>
<dbReference type="STRING" id="322104.A3LXT1"/>
<dbReference type="KEGG" id="pic:PICST_68115"/>
<dbReference type="EC" id="2.1.1.320" evidence="7"/>
<dbReference type="eggNOG" id="KOG2901">
    <property type="taxonomic scope" value="Eukaryota"/>
</dbReference>
<dbReference type="GO" id="GO:0032259">
    <property type="term" value="P:methylation"/>
    <property type="evidence" value="ECO:0007669"/>
    <property type="project" value="UniProtKB-KW"/>
</dbReference>
<evidence type="ECO:0000256" key="5">
    <source>
        <dbReference type="ARBA" id="ARBA00023128"/>
    </source>
</evidence>
<dbReference type="AlphaFoldDB" id="A3LXT1"/>
<evidence type="ECO:0000313" key="9">
    <source>
        <dbReference type="Proteomes" id="UP000002258"/>
    </source>
</evidence>
<accession>A3LXT1</accession>
<dbReference type="InParanoid" id="A3LXT1"/>
<keyword evidence="9" id="KW-1185">Reference proteome</keyword>
<name>A3LXT1_PICST</name>
<dbReference type="Pfam" id="PF02636">
    <property type="entry name" value="Methyltransf_28"/>
    <property type="match status" value="1"/>
</dbReference>
<evidence type="ECO:0000313" key="8">
    <source>
        <dbReference type="EMBL" id="ABN67854.1"/>
    </source>
</evidence>
<sequence>MLTNFRLLASKPIVRSGKTVLRGFVSSCRNLEGKKSGPPIDENNLYYGQFTKEEYETASKYVKEQLAKMEGEIKGDFNIRENLGKVPQFPSRDSKGSTSVNNLTDLFTQTIKTTGPISLSAYMRQCLTHPDFGYYTTRDPLDHRSGDFITSPEISSVFGEMIGIWLYTVWQNQNFPGKIRIIEFGPGKGTLMHDVLNTFNKFVFKSRKAVKIEINLIEASKVLRQEQWKLLCGEKNEFQTDNEGFNLSKTIWSNDIKWLDTEKDIIQDPDVANYVLAHEFFDALPIKGFERTEHGWRELLVEHTESVVNTQPKLPGTSIDEDDSLLNTEFHLTLSKKETPSSIIPTLHRRFKDLPVGSRIEICSEAELYIMKMAQLVNNEKKLGAVLVIDYGLVNQIPENSLRGIYQHKFVSPFIKPGDVDLSVDVDFDNLVNLTSTHCSVFGPIDQGDWLHNIGVGYRVDQLIKQNDHDHEKQEKIYNSYRRLTDKDEKSMGKIYKFLCLGPHDSPIPAGFGDN</sequence>
<gene>
    <name evidence="8" type="ORF">PICST_68115</name>
</gene>
<evidence type="ECO:0000256" key="3">
    <source>
        <dbReference type="ARBA" id="ARBA00022603"/>
    </source>
</evidence>
<dbReference type="GO" id="GO:0035243">
    <property type="term" value="F:protein-arginine omega-N symmetric methyltransferase activity"/>
    <property type="evidence" value="ECO:0007669"/>
    <property type="project" value="UniProtKB-EC"/>
</dbReference>
<dbReference type="InterPro" id="IPR003788">
    <property type="entry name" value="NDUFAF7"/>
</dbReference>
<dbReference type="InterPro" id="IPR038375">
    <property type="entry name" value="NDUFAF7_sf"/>
</dbReference>
<evidence type="ECO:0000256" key="4">
    <source>
        <dbReference type="ARBA" id="ARBA00022679"/>
    </source>
</evidence>
<dbReference type="FunFam" id="3.40.50.12710:FF:000008">
    <property type="entry name" value="Protein arginine methyltransferase NDUFAF7"/>
    <property type="match status" value="1"/>
</dbReference>
<dbReference type="OMA" id="YYHPQRN"/>
<dbReference type="RefSeq" id="XP_001385883.1">
    <property type="nucleotide sequence ID" value="XM_001385846.1"/>
</dbReference>
<evidence type="ECO:0000256" key="2">
    <source>
        <dbReference type="ARBA" id="ARBA00005891"/>
    </source>
</evidence>
<dbReference type="EMBL" id="CP000500">
    <property type="protein sequence ID" value="ABN67854.1"/>
    <property type="molecule type" value="Genomic_DNA"/>
</dbReference>
<keyword evidence="3 7" id="KW-0489">Methyltransferase</keyword>
<dbReference type="HOGENOM" id="CLU_024840_0_0_1"/>
<comment type="catalytic activity">
    <reaction evidence="6 7">
        <text>L-arginyl-[protein] + 2 S-adenosyl-L-methionine = N(omega),N(omega)'-dimethyl-L-arginyl-[protein] + 2 S-adenosyl-L-homocysteine + 2 H(+)</text>
        <dbReference type="Rhea" id="RHEA:48108"/>
        <dbReference type="Rhea" id="RHEA-COMP:10532"/>
        <dbReference type="Rhea" id="RHEA-COMP:11992"/>
        <dbReference type="ChEBI" id="CHEBI:15378"/>
        <dbReference type="ChEBI" id="CHEBI:29965"/>
        <dbReference type="ChEBI" id="CHEBI:57856"/>
        <dbReference type="ChEBI" id="CHEBI:59789"/>
        <dbReference type="ChEBI" id="CHEBI:88221"/>
        <dbReference type="EC" id="2.1.1.320"/>
    </reaction>
</comment>
<organism evidence="8 9">
    <name type="scientific">Scheffersomyces stipitis (strain ATCC 58785 / CBS 6054 / NBRC 10063 / NRRL Y-11545)</name>
    <name type="common">Yeast</name>
    <name type="synonym">Pichia stipitis</name>
    <dbReference type="NCBI Taxonomy" id="322104"/>
    <lineage>
        <taxon>Eukaryota</taxon>
        <taxon>Fungi</taxon>
        <taxon>Dikarya</taxon>
        <taxon>Ascomycota</taxon>
        <taxon>Saccharomycotina</taxon>
        <taxon>Pichiomycetes</taxon>
        <taxon>Debaryomycetaceae</taxon>
        <taxon>Scheffersomyces</taxon>
    </lineage>
</organism>
<comment type="similarity">
    <text evidence="2 7">Belongs to the NDUFAF7 family.</text>
</comment>
<comment type="subcellular location">
    <subcellularLocation>
        <location evidence="1 7">Mitochondrion</location>
    </subcellularLocation>
</comment>
<dbReference type="Gene3D" id="3.40.50.12710">
    <property type="match status" value="1"/>
</dbReference>
<keyword evidence="4 7" id="KW-0808">Transferase</keyword>
<evidence type="ECO:0000256" key="7">
    <source>
        <dbReference type="RuleBase" id="RU364114"/>
    </source>
</evidence>
<comment type="function">
    <text evidence="7">Arginine methyltransferase involved in the assembly or stability of mitochondrial NADH:ubiquinone oxidoreductase complex (complex I).</text>
</comment>
<dbReference type="GO" id="GO:0005739">
    <property type="term" value="C:mitochondrion"/>
    <property type="evidence" value="ECO:0007669"/>
    <property type="project" value="UniProtKB-SubCell"/>
</dbReference>
<dbReference type="PANTHER" id="PTHR12049">
    <property type="entry name" value="PROTEIN ARGININE METHYLTRANSFERASE NDUFAF7, MITOCHONDRIAL"/>
    <property type="match status" value="1"/>
</dbReference>
<dbReference type="OrthoDB" id="5595109at2759"/>
<dbReference type="Proteomes" id="UP000002258">
    <property type="component" value="Chromosome 6"/>
</dbReference>
<dbReference type="GO" id="GO:0032981">
    <property type="term" value="P:mitochondrial respiratory chain complex I assembly"/>
    <property type="evidence" value="ECO:0007669"/>
    <property type="project" value="TreeGrafter"/>
</dbReference>
<dbReference type="SUPFAM" id="SSF53335">
    <property type="entry name" value="S-adenosyl-L-methionine-dependent methyltransferases"/>
    <property type="match status" value="1"/>
</dbReference>
<protein>
    <recommendedName>
        <fullName evidence="7">Protein arginine methyltransferase NDUFAF7</fullName>
        <ecNumber evidence="7">2.1.1.320</ecNumber>
    </recommendedName>
</protein>
<reference evidence="8 9" key="1">
    <citation type="journal article" date="2007" name="Nat. Biotechnol.">
        <title>Genome sequence of the lignocellulose-bioconverting and xylose-fermenting yeast Pichia stipitis.</title>
        <authorList>
            <person name="Jeffries T.W."/>
            <person name="Grigoriev I.V."/>
            <person name="Grimwood J."/>
            <person name="Laplaza J.M."/>
            <person name="Aerts A."/>
            <person name="Salamov A."/>
            <person name="Schmutz J."/>
            <person name="Lindquist E."/>
            <person name="Dehal P."/>
            <person name="Shapiro H."/>
            <person name="Jin Y.S."/>
            <person name="Passoth V."/>
            <person name="Richardson P.M."/>
        </authorList>
    </citation>
    <scope>NUCLEOTIDE SEQUENCE [LARGE SCALE GENOMIC DNA]</scope>
    <source>
        <strain evidence="9">ATCC 58785 / CBS 6054 / NBRC 10063 / NRRL Y-11545</strain>
    </source>
</reference>
<proteinExistence type="inferred from homology"/>
<dbReference type="PANTHER" id="PTHR12049:SF7">
    <property type="entry name" value="PROTEIN ARGININE METHYLTRANSFERASE NDUFAF7, MITOCHONDRIAL"/>
    <property type="match status" value="1"/>
</dbReference>
<evidence type="ECO:0000256" key="6">
    <source>
        <dbReference type="ARBA" id="ARBA00048612"/>
    </source>
</evidence>
<keyword evidence="5 7" id="KW-0496">Mitochondrion</keyword>
<dbReference type="GeneID" id="4840043"/>